<gene>
    <name evidence="1" type="ORF">F4821DRAFT_113673</name>
</gene>
<protein>
    <submittedName>
        <fullName evidence="1">Uncharacterized protein</fullName>
    </submittedName>
</protein>
<evidence type="ECO:0000313" key="2">
    <source>
        <dbReference type="Proteomes" id="UP001497680"/>
    </source>
</evidence>
<dbReference type="EMBL" id="MU394282">
    <property type="protein sequence ID" value="KAI6092955.1"/>
    <property type="molecule type" value="Genomic_DNA"/>
</dbReference>
<name>A0ACC0DJK8_9PEZI</name>
<proteinExistence type="predicted"/>
<sequence length="344" mass="39592">MAYEVAAMKQLREARINDDDWTGLTDPAERRRRQNRLHQRAWRRKRAAQQETEGRLQPKEAIEPRNRRPTGRSRPDRVDLLGRDITDLIATHPSLPFDLYRQLRPYSYWEELALQLGSLDTTKTVPEDSRPISNQYPRREHDLMDDAGGNRKLIPPMIPYLKCDDLPGEINPKFTFPLSADHRLLVLIQYNTLRACLTNMSILSILNRIPLECGAALSIKDLPSSPDSIPPSLQATKLQKQMVHDVWVDAFPCPVMRDNLLVNRGKFDEDDLCMDVMGGLYEGFDDIKTTGLIIWGEPWSERGWEISEGFATKWSFLLKGCQVLVDATNSWREARGEERLIIDV</sequence>
<dbReference type="Proteomes" id="UP001497680">
    <property type="component" value="Unassembled WGS sequence"/>
</dbReference>
<reference evidence="1 2" key="1">
    <citation type="journal article" date="2022" name="New Phytol.">
        <title>Ecological generalism drives hyperdiversity of secondary metabolite gene clusters in xylarialean endophytes.</title>
        <authorList>
            <person name="Franco M.E.E."/>
            <person name="Wisecaver J.H."/>
            <person name="Arnold A.E."/>
            <person name="Ju Y.M."/>
            <person name="Slot J.C."/>
            <person name="Ahrendt S."/>
            <person name="Moore L.P."/>
            <person name="Eastman K.E."/>
            <person name="Scott K."/>
            <person name="Konkel Z."/>
            <person name="Mondo S.J."/>
            <person name="Kuo A."/>
            <person name="Hayes R.D."/>
            <person name="Haridas S."/>
            <person name="Andreopoulos B."/>
            <person name="Riley R."/>
            <person name="LaButti K."/>
            <person name="Pangilinan J."/>
            <person name="Lipzen A."/>
            <person name="Amirebrahimi M."/>
            <person name="Yan J."/>
            <person name="Adam C."/>
            <person name="Keymanesh K."/>
            <person name="Ng V."/>
            <person name="Louie K."/>
            <person name="Northen T."/>
            <person name="Drula E."/>
            <person name="Henrissat B."/>
            <person name="Hsieh H.M."/>
            <person name="Youens-Clark K."/>
            <person name="Lutzoni F."/>
            <person name="Miadlikowska J."/>
            <person name="Eastwood D.C."/>
            <person name="Hamelin R.C."/>
            <person name="Grigoriev I.V."/>
            <person name="U'Ren J.M."/>
        </authorList>
    </citation>
    <scope>NUCLEOTIDE SEQUENCE [LARGE SCALE GENOMIC DNA]</scope>
    <source>
        <strain evidence="1 2">ER1909</strain>
    </source>
</reference>
<evidence type="ECO:0000313" key="1">
    <source>
        <dbReference type="EMBL" id="KAI6092955.1"/>
    </source>
</evidence>
<organism evidence="1 2">
    <name type="scientific">Hypoxylon rubiginosum</name>
    <dbReference type="NCBI Taxonomy" id="110542"/>
    <lineage>
        <taxon>Eukaryota</taxon>
        <taxon>Fungi</taxon>
        <taxon>Dikarya</taxon>
        <taxon>Ascomycota</taxon>
        <taxon>Pezizomycotina</taxon>
        <taxon>Sordariomycetes</taxon>
        <taxon>Xylariomycetidae</taxon>
        <taxon>Xylariales</taxon>
        <taxon>Hypoxylaceae</taxon>
        <taxon>Hypoxylon</taxon>
    </lineage>
</organism>
<accession>A0ACC0DJK8</accession>
<keyword evidence="2" id="KW-1185">Reference proteome</keyword>
<comment type="caution">
    <text evidence="1">The sequence shown here is derived from an EMBL/GenBank/DDBJ whole genome shotgun (WGS) entry which is preliminary data.</text>
</comment>